<dbReference type="InterPro" id="IPR036388">
    <property type="entry name" value="WH-like_DNA-bd_sf"/>
</dbReference>
<evidence type="ECO:0000256" key="1">
    <source>
        <dbReference type="ARBA" id="ARBA00010641"/>
    </source>
</evidence>
<evidence type="ECO:0000313" key="11">
    <source>
        <dbReference type="Proteomes" id="UP000630594"/>
    </source>
</evidence>
<proteinExistence type="inferred from homology"/>
<organism evidence="9 10">
    <name type="scientific">Nocardioides daphniae</name>
    <dbReference type="NCBI Taxonomy" id="402297"/>
    <lineage>
        <taxon>Bacteria</taxon>
        <taxon>Bacillati</taxon>
        <taxon>Actinomycetota</taxon>
        <taxon>Actinomycetes</taxon>
        <taxon>Propionibacteriales</taxon>
        <taxon>Nocardioidaceae</taxon>
        <taxon>Nocardioides</taxon>
    </lineage>
</organism>
<keyword evidence="5" id="KW-0804">Transcription</keyword>
<dbReference type="SUPFAM" id="SSF88946">
    <property type="entry name" value="Sigma2 domain of RNA polymerase sigma factors"/>
    <property type="match status" value="1"/>
</dbReference>
<feature type="domain" description="RNA polymerase sigma factor 70 region 4 type 2" evidence="7">
    <location>
        <begin position="109"/>
        <end position="160"/>
    </location>
</feature>
<dbReference type="PANTHER" id="PTHR43133:SF8">
    <property type="entry name" value="RNA POLYMERASE SIGMA FACTOR HI_1459-RELATED"/>
    <property type="match status" value="1"/>
</dbReference>
<dbReference type="SUPFAM" id="SSF88659">
    <property type="entry name" value="Sigma3 and sigma4 domains of RNA polymerase sigma factors"/>
    <property type="match status" value="1"/>
</dbReference>
<dbReference type="Gene3D" id="1.10.10.10">
    <property type="entry name" value="Winged helix-like DNA-binding domain superfamily/Winged helix DNA-binding domain"/>
    <property type="match status" value="1"/>
</dbReference>
<dbReference type="InterPro" id="IPR007627">
    <property type="entry name" value="RNA_pol_sigma70_r2"/>
</dbReference>
<dbReference type="RefSeq" id="WP_135831296.1">
    <property type="nucleotide sequence ID" value="NZ_BMCK01000001.1"/>
</dbReference>
<dbReference type="InterPro" id="IPR013324">
    <property type="entry name" value="RNA_pol_sigma_r3/r4-like"/>
</dbReference>
<reference evidence="11" key="3">
    <citation type="journal article" date="2019" name="Int. J. Syst. Evol. Microbiol.">
        <title>The Global Catalogue of Microorganisms (GCM) 10K type strain sequencing project: providing services to taxonomists for standard genome sequencing and annotation.</title>
        <authorList>
            <consortium name="The Broad Institute Genomics Platform"/>
            <consortium name="The Broad Institute Genome Sequencing Center for Infectious Disease"/>
            <person name="Wu L."/>
            <person name="Ma J."/>
        </authorList>
    </citation>
    <scope>NUCLEOTIDE SEQUENCE [LARGE SCALE GENOMIC DNA]</scope>
    <source>
        <strain evidence="11">CCM 7403</strain>
    </source>
</reference>
<dbReference type="GO" id="GO:0006352">
    <property type="term" value="P:DNA-templated transcription initiation"/>
    <property type="evidence" value="ECO:0007669"/>
    <property type="project" value="InterPro"/>
</dbReference>
<keyword evidence="3" id="KW-0731">Sigma factor</keyword>
<sequence length="172" mass="19266">MTTDQSAQMRAALQGTADDLLGYFERRRTHPREDAADLLAETMLQAWRRVDAMPEAPERRRMWLFTIAAHVLANHRRSAGRRNALADRLRAQVTPAAEEHVADPSETTAVRDAMLRLHAAHRELVMLIHWDGFTVTEAAELLGLNASTARSRYSAARQQLREALLSSATIAS</sequence>
<dbReference type="KEGG" id="ndp:E2C04_01745"/>
<dbReference type="PANTHER" id="PTHR43133">
    <property type="entry name" value="RNA POLYMERASE ECF-TYPE SIGMA FACTO"/>
    <property type="match status" value="1"/>
</dbReference>
<accession>A0A4V1CW71</accession>
<dbReference type="Pfam" id="PF04542">
    <property type="entry name" value="Sigma70_r2"/>
    <property type="match status" value="1"/>
</dbReference>
<feature type="domain" description="RNA polymerase sigma-70 region 2" evidence="6">
    <location>
        <begin position="26"/>
        <end position="82"/>
    </location>
</feature>
<protein>
    <submittedName>
        <fullName evidence="9">RNA polymerase sigma factor</fullName>
    </submittedName>
</protein>
<dbReference type="Pfam" id="PF08281">
    <property type="entry name" value="Sigma70_r4_2"/>
    <property type="match status" value="1"/>
</dbReference>
<dbReference type="GO" id="GO:0003677">
    <property type="term" value="F:DNA binding"/>
    <property type="evidence" value="ECO:0007669"/>
    <property type="project" value="UniProtKB-KW"/>
</dbReference>
<keyword evidence="2" id="KW-0805">Transcription regulation</keyword>
<evidence type="ECO:0000256" key="4">
    <source>
        <dbReference type="ARBA" id="ARBA00023125"/>
    </source>
</evidence>
<dbReference type="InterPro" id="IPR014284">
    <property type="entry name" value="RNA_pol_sigma-70_dom"/>
</dbReference>
<dbReference type="CDD" id="cd06171">
    <property type="entry name" value="Sigma70_r4"/>
    <property type="match status" value="1"/>
</dbReference>
<evidence type="ECO:0000259" key="7">
    <source>
        <dbReference type="Pfam" id="PF08281"/>
    </source>
</evidence>
<dbReference type="OrthoDB" id="4184921at2"/>
<evidence type="ECO:0000256" key="5">
    <source>
        <dbReference type="ARBA" id="ARBA00023163"/>
    </source>
</evidence>
<dbReference type="GO" id="GO:0016987">
    <property type="term" value="F:sigma factor activity"/>
    <property type="evidence" value="ECO:0007669"/>
    <property type="project" value="UniProtKB-KW"/>
</dbReference>
<dbReference type="Gene3D" id="1.10.1740.10">
    <property type="match status" value="1"/>
</dbReference>
<evidence type="ECO:0000313" key="10">
    <source>
        <dbReference type="Proteomes" id="UP000297025"/>
    </source>
</evidence>
<evidence type="ECO:0000256" key="3">
    <source>
        <dbReference type="ARBA" id="ARBA00023082"/>
    </source>
</evidence>
<dbReference type="InterPro" id="IPR013249">
    <property type="entry name" value="RNA_pol_sigma70_r4_t2"/>
</dbReference>
<reference evidence="8" key="2">
    <citation type="journal article" date="2014" name="Int. J. Syst. Evol. Microbiol.">
        <title>Complete genome of a new Firmicutes species belonging to the dominant human colonic microbiota ('Ruminococcus bicirculans') reveals two chromosomes and a selective capacity to utilize plant glucans.</title>
        <authorList>
            <consortium name="NISC Comparative Sequencing Program"/>
            <person name="Wegmann U."/>
            <person name="Louis P."/>
            <person name="Goesmann A."/>
            <person name="Henrissat B."/>
            <person name="Duncan S.H."/>
            <person name="Flint H.J."/>
        </authorList>
    </citation>
    <scope>NUCLEOTIDE SEQUENCE</scope>
    <source>
        <strain evidence="8">CCM 7403</strain>
    </source>
</reference>
<comment type="similarity">
    <text evidence="1">Belongs to the sigma-70 factor family. ECF subfamily.</text>
</comment>
<dbReference type="EMBL" id="BMCK01000001">
    <property type="protein sequence ID" value="GGD08662.1"/>
    <property type="molecule type" value="Genomic_DNA"/>
</dbReference>
<dbReference type="InterPro" id="IPR039425">
    <property type="entry name" value="RNA_pol_sigma-70-like"/>
</dbReference>
<name>A0A4V1CW71_9ACTN</name>
<dbReference type="InterPro" id="IPR013325">
    <property type="entry name" value="RNA_pol_sigma_r2"/>
</dbReference>
<dbReference type="EMBL" id="CP038462">
    <property type="protein sequence ID" value="QCC76247.1"/>
    <property type="molecule type" value="Genomic_DNA"/>
</dbReference>
<reference evidence="9 10" key="1">
    <citation type="journal article" date="2008" name="Int. J. Syst. Evol. Microbiol.">
        <title>Nocardioides daphniae sp. nov., isolated from Daphnia cucullata (Crustacea: Cladocera).</title>
        <authorList>
            <person name="Toth E.M."/>
            <person name="Keki Z."/>
            <person name="Homonnay Z.G."/>
            <person name="Borsodi A.K."/>
            <person name="Marialigeti K."/>
            <person name="Schumann P."/>
        </authorList>
    </citation>
    <scope>NUCLEOTIDE SEQUENCE [LARGE SCALE GENOMIC DNA]</scope>
    <source>
        <strain evidence="9 10">JCM 16608</strain>
    </source>
</reference>
<reference evidence="9" key="4">
    <citation type="submission" date="2019-03" db="EMBL/GenBank/DDBJ databases">
        <authorList>
            <person name="Huang Y."/>
        </authorList>
    </citation>
    <scope>NUCLEOTIDE SEQUENCE</scope>
    <source>
        <strain evidence="9">JCM 16608</strain>
    </source>
</reference>
<dbReference type="AlphaFoldDB" id="A0A4V1CW71"/>
<keyword evidence="4" id="KW-0238">DNA-binding</keyword>
<gene>
    <name evidence="8" type="primary">rpoE</name>
    <name evidence="9" type="ORF">E2C04_01745</name>
    <name evidence="8" type="ORF">GCM10007231_04370</name>
</gene>
<reference evidence="8" key="5">
    <citation type="submission" date="2024-05" db="EMBL/GenBank/DDBJ databases">
        <authorList>
            <person name="Sun Q."/>
            <person name="Sedlacek I."/>
        </authorList>
    </citation>
    <scope>NUCLEOTIDE SEQUENCE</scope>
    <source>
        <strain evidence="8">CCM 7403</strain>
    </source>
</reference>
<evidence type="ECO:0000256" key="2">
    <source>
        <dbReference type="ARBA" id="ARBA00023015"/>
    </source>
</evidence>
<dbReference type="Proteomes" id="UP000630594">
    <property type="component" value="Unassembled WGS sequence"/>
</dbReference>
<dbReference type="Proteomes" id="UP000297025">
    <property type="component" value="Chromosome"/>
</dbReference>
<evidence type="ECO:0000259" key="6">
    <source>
        <dbReference type="Pfam" id="PF04542"/>
    </source>
</evidence>
<evidence type="ECO:0000313" key="9">
    <source>
        <dbReference type="EMBL" id="QCC76247.1"/>
    </source>
</evidence>
<dbReference type="NCBIfam" id="TIGR02937">
    <property type="entry name" value="sigma70-ECF"/>
    <property type="match status" value="1"/>
</dbReference>
<keyword evidence="11" id="KW-1185">Reference proteome</keyword>
<evidence type="ECO:0000313" key="8">
    <source>
        <dbReference type="EMBL" id="GGD08662.1"/>
    </source>
</evidence>